<dbReference type="CDD" id="cd01080">
    <property type="entry name" value="NAD_bind_m-THF_DH_Cyclohyd"/>
    <property type="match status" value="1"/>
</dbReference>
<keyword evidence="10 11" id="KW-0511">Multifunctional enzyme</keyword>
<dbReference type="Proteomes" id="UP000051886">
    <property type="component" value="Unassembled WGS sequence"/>
</dbReference>
<dbReference type="Gene3D" id="3.40.50.10860">
    <property type="entry name" value="Leucine Dehydrogenase, chain A, domain 1"/>
    <property type="match status" value="1"/>
</dbReference>
<evidence type="ECO:0000256" key="4">
    <source>
        <dbReference type="ARBA" id="ARBA00022755"/>
    </source>
</evidence>
<evidence type="ECO:0000256" key="3">
    <source>
        <dbReference type="ARBA" id="ARBA00022605"/>
    </source>
</evidence>
<comment type="subunit">
    <text evidence="11">Homodimer.</text>
</comment>
<dbReference type="Pfam" id="PF00763">
    <property type="entry name" value="THF_DHG_CYH"/>
    <property type="match status" value="1"/>
</dbReference>
<reference evidence="14 15" key="1">
    <citation type="journal article" date="2015" name="Genome Announc.">
        <title>Expanding the biotechnology potential of lactobacilli through comparative genomics of 213 strains and associated genera.</title>
        <authorList>
            <person name="Sun Z."/>
            <person name="Harris H.M."/>
            <person name="McCann A."/>
            <person name="Guo C."/>
            <person name="Argimon S."/>
            <person name="Zhang W."/>
            <person name="Yang X."/>
            <person name="Jeffery I.B."/>
            <person name="Cooney J.C."/>
            <person name="Kagawa T.F."/>
            <person name="Liu W."/>
            <person name="Song Y."/>
            <person name="Salvetti E."/>
            <person name="Wrobel A."/>
            <person name="Rasinkangas P."/>
            <person name="Parkhill J."/>
            <person name="Rea M.C."/>
            <person name="O'Sullivan O."/>
            <person name="Ritari J."/>
            <person name="Douillard F.P."/>
            <person name="Paul Ross R."/>
            <person name="Yang R."/>
            <person name="Briner A.E."/>
            <person name="Felis G.E."/>
            <person name="de Vos W.M."/>
            <person name="Barrangou R."/>
            <person name="Klaenhammer T.R."/>
            <person name="Caufield P.W."/>
            <person name="Cui Y."/>
            <person name="Zhang H."/>
            <person name="O'Toole P.W."/>
        </authorList>
    </citation>
    <scope>NUCLEOTIDE SEQUENCE [LARGE SCALE GENOMIC DNA]</scope>
    <source>
        <strain evidence="14 15">NBRC 103219</strain>
    </source>
</reference>
<evidence type="ECO:0000259" key="13">
    <source>
        <dbReference type="Pfam" id="PF02882"/>
    </source>
</evidence>
<keyword evidence="8 11" id="KW-0368">Histidine biosynthesis</keyword>
<dbReference type="Gene3D" id="3.40.50.720">
    <property type="entry name" value="NAD(P)-binding Rossmann-like Domain"/>
    <property type="match status" value="1"/>
</dbReference>
<gene>
    <name evidence="11" type="primary">folD</name>
    <name evidence="14" type="ORF">IV66_GL000976</name>
</gene>
<dbReference type="PATRIC" id="fig|449659.4.peg.981"/>
<evidence type="ECO:0000313" key="14">
    <source>
        <dbReference type="EMBL" id="KRN95948.1"/>
    </source>
</evidence>
<comment type="function">
    <text evidence="11">Catalyzes the oxidation of 5,10-methylenetetrahydrofolate to 5,10-methenyltetrahydrofolate and then the hydrolysis of 5,10-methenyltetrahydrofolate to 10-formyltetrahydrofolate.</text>
</comment>
<dbReference type="GO" id="GO:0009086">
    <property type="term" value="P:methionine biosynthetic process"/>
    <property type="evidence" value="ECO:0007669"/>
    <property type="project" value="UniProtKB-KW"/>
</dbReference>
<keyword evidence="15" id="KW-1185">Reference proteome</keyword>
<comment type="catalytic activity">
    <reaction evidence="11">
        <text>(6R)-5,10-methylene-5,6,7,8-tetrahydrofolate + NADP(+) = (6R)-5,10-methenyltetrahydrofolate + NADPH</text>
        <dbReference type="Rhea" id="RHEA:22812"/>
        <dbReference type="ChEBI" id="CHEBI:15636"/>
        <dbReference type="ChEBI" id="CHEBI:57455"/>
        <dbReference type="ChEBI" id="CHEBI:57783"/>
        <dbReference type="ChEBI" id="CHEBI:58349"/>
        <dbReference type="EC" id="1.5.1.5"/>
    </reaction>
</comment>
<dbReference type="GO" id="GO:0004488">
    <property type="term" value="F:methylenetetrahydrofolate dehydrogenase (NADP+) activity"/>
    <property type="evidence" value="ECO:0007669"/>
    <property type="project" value="UniProtKB-UniRule"/>
</dbReference>
<comment type="caution">
    <text evidence="11">Lacks conserved residue(s) required for the propagation of feature annotation.</text>
</comment>
<sequence>MSQLLKGKPVAAELLQKTVEIVDSLSVPPVISLVRVGTDLAAKGYQRSASKLLKQVGINVKPVIFDNQITMNEFKHQIEKLNADDKINAVLLLEPLPNSLALTDVQDLLEPNKDVDGVTRINLGRSLSPREGDLVPLTAAAVMELLDFYNITLSGKHVTLVGDSLTVGRPLANLLLTQDATLTVCDSQTPNVGQFTRVSDIVIMAVGKPALLTAEMVNDDAVVIDVGTNYDQEGKLVGDVAPEVANKVKALTPVPGGIGALTTTLLAYRTAKIAAKFG</sequence>
<dbReference type="EC" id="1.5.1.5" evidence="11"/>
<keyword evidence="2 11" id="KW-0554">One-carbon metabolism</keyword>
<feature type="domain" description="Tetrahydrofolate dehydrogenase/cyclohydrolase catalytic" evidence="12">
    <location>
        <begin position="5"/>
        <end position="116"/>
    </location>
</feature>
<keyword evidence="4 11" id="KW-0658">Purine biosynthesis</keyword>
<dbReference type="GO" id="GO:0006164">
    <property type="term" value="P:purine nucleotide biosynthetic process"/>
    <property type="evidence" value="ECO:0007669"/>
    <property type="project" value="UniProtKB-KW"/>
</dbReference>
<keyword evidence="3 11" id="KW-0028">Amino-acid biosynthesis</keyword>
<dbReference type="GO" id="GO:0005829">
    <property type="term" value="C:cytosol"/>
    <property type="evidence" value="ECO:0007669"/>
    <property type="project" value="TreeGrafter"/>
</dbReference>
<evidence type="ECO:0000256" key="5">
    <source>
        <dbReference type="ARBA" id="ARBA00022801"/>
    </source>
</evidence>
<dbReference type="InterPro" id="IPR046346">
    <property type="entry name" value="Aminoacid_DH-like_N_sf"/>
</dbReference>
<evidence type="ECO:0000256" key="9">
    <source>
        <dbReference type="ARBA" id="ARBA00023167"/>
    </source>
</evidence>
<feature type="domain" description="Tetrahydrofolate dehydrogenase/cyclohydrolase NAD(P)-binding" evidence="13">
    <location>
        <begin position="136"/>
        <end position="275"/>
    </location>
</feature>
<dbReference type="STRING" id="449659.IV66_GL000976"/>
<dbReference type="InterPro" id="IPR036291">
    <property type="entry name" value="NAD(P)-bd_dom_sf"/>
</dbReference>
<dbReference type="SUPFAM" id="SSF53223">
    <property type="entry name" value="Aminoacid dehydrogenase-like, N-terminal domain"/>
    <property type="match status" value="1"/>
</dbReference>
<evidence type="ECO:0000313" key="15">
    <source>
        <dbReference type="Proteomes" id="UP000051886"/>
    </source>
</evidence>
<keyword evidence="6 11" id="KW-0521">NADP</keyword>
<evidence type="ECO:0000256" key="11">
    <source>
        <dbReference type="HAMAP-Rule" id="MF_01576"/>
    </source>
</evidence>
<proteinExistence type="inferred from homology"/>
<dbReference type="SUPFAM" id="SSF51735">
    <property type="entry name" value="NAD(P)-binding Rossmann-fold domains"/>
    <property type="match status" value="1"/>
</dbReference>
<evidence type="ECO:0000256" key="10">
    <source>
        <dbReference type="ARBA" id="ARBA00023268"/>
    </source>
</evidence>
<evidence type="ECO:0000259" key="12">
    <source>
        <dbReference type="Pfam" id="PF00763"/>
    </source>
</evidence>
<evidence type="ECO:0000256" key="1">
    <source>
        <dbReference type="ARBA" id="ARBA00004777"/>
    </source>
</evidence>
<evidence type="ECO:0000256" key="8">
    <source>
        <dbReference type="ARBA" id="ARBA00023102"/>
    </source>
</evidence>
<comment type="caution">
    <text evidence="14">The sequence shown here is derived from an EMBL/GenBank/DDBJ whole genome shotgun (WGS) entry which is preliminary data.</text>
</comment>
<comment type="similarity">
    <text evidence="11">Belongs to the tetrahydrofolate dehydrogenase/cyclohydrolase family.</text>
</comment>
<dbReference type="InterPro" id="IPR000672">
    <property type="entry name" value="THF_DH/CycHdrlase"/>
</dbReference>
<dbReference type="Pfam" id="PF02882">
    <property type="entry name" value="THF_DHG_CYH_C"/>
    <property type="match status" value="1"/>
</dbReference>
<dbReference type="GO" id="GO:0035999">
    <property type="term" value="P:tetrahydrofolate interconversion"/>
    <property type="evidence" value="ECO:0007669"/>
    <property type="project" value="UniProtKB-UniRule"/>
</dbReference>
<accession>A0A0R2L9C1</accession>
<organism evidence="14 15">
    <name type="scientific">Ligilactobacillus pobuzihii</name>
    <dbReference type="NCBI Taxonomy" id="449659"/>
    <lineage>
        <taxon>Bacteria</taxon>
        <taxon>Bacillati</taxon>
        <taxon>Bacillota</taxon>
        <taxon>Bacilli</taxon>
        <taxon>Lactobacillales</taxon>
        <taxon>Lactobacillaceae</taxon>
        <taxon>Ligilactobacillus</taxon>
    </lineage>
</organism>
<dbReference type="HAMAP" id="MF_01576">
    <property type="entry name" value="THF_DHG_CYH"/>
    <property type="match status" value="1"/>
</dbReference>
<dbReference type="UniPathway" id="UPA00193"/>
<keyword evidence="7 11" id="KW-0560">Oxidoreductase</keyword>
<dbReference type="EMBL" id="JQCN01000069">
    <property type="protein sequence ID" value="KRN95948.1"/>
    <property type="molecule type" value="Genomic_DNA"/>
</dbReference>
<dbReference type="AlphaFoldDB" id="A0A0R2L9C1"/>
<dbReference type="OrthoDB" id="9803580at2"/>
<evidence type="ECO:0000256" key="6">
    <source>
        <dbReference type="ARBA" id="ARBA00022857"/>
    </source>
</evidence>
<name>A0A0R2L9C1_9LACO</name>
<dbReference type="PANTHER" id="PTHR48099">
    <property type="entry name" value="C-1-TETRAHYDROFOLATE SYNTHASE, CYTOPLASMIC-RELATED"/>
    <property type="match status" value="1"/>
</dbReference>
<dbReference type="GO" id="GO:0000105">
    <property type="term" value="P:L-histidine biosynthetic process"/>
    <property type="evidence" value="ECO:0007669"/>
    <property type="project" value="UniProtKB-KW"/>
</dbReference>
<comment type="catalytic activity">
    <reaction evidence="11">
        <text>(6R)-5,10-methenyltetrahydrofolate + H2O = (6R)-10-formyltetrahydrofolate + H(+)</text>
        <dbReference type="Rhea" id="RHEA:23700"/>
        <dbReference type="ChEBI" id="CHEBI:15377"/>
        <dbReference type="ChEBI" id="CHEBI:15378"/>
        <dbReference type="ChEBI" id="CHEBI:57455"/>
        <dbReference type="ChEBI" id="CHEBI:195366"/>
        <dbReference type="EC" id="3.5.4.9"/>
    </reaction>
</comment>
<dbReference type="PANTHER" id="PTHR48099:SF5">
    <property type="entry name" value="C-1-TETRAHYDROFOLATE SYNTHASE, CYTOPLASMIC"/>
    <property type="match status" value="1"/>
</dbReference>
<protein>
    <recommendedName>
        <fullName evidence="11">Bifunctional protein FolD</fullName>
    </recommendedName>
    <domain>
        <recommendedName>
            <fullName evidence="11">Methylenetetrahydrofolate dehydrogenase</fullName>
            <ecNumber evidence="11">1.5.1.5</ecNumber>
        </recommendedName>
    </domain>
    <domain>
        <recommendedName>
            <fullName evidence="11">Methenyltetrahydrofolate cyclohydrolase</fullName>
            <ecNumber evidence="11">3.5.4.9</ecNumber>
        </recommendedName>
    </domain>
</protein>
<dbReference type="GO" id="GO:0004477">
    <property type="term" value="F:methenyltetrahydrofolate cyclohydrolase activity"/>
    <property type="evidence" value="ECO:0007669"/>
    <property type="project" value="UniProtKB-UniRule"/>
</dbReference>
<keyword evidence="5 11" id="KW-0378">Hydrolase</keyword>
<dbReference type="EC" id="3.5.4.9" evidence="11"/>
<keyword evidence="9 11" id="KW-0486">Methionine biosynthesis</keyword>
<dbReference type="RefSeq" id="WP_017867875.1">
    <property type="nucleotide sequence ID" value="NZ_BJYB01000005.1"/>
</dbReference>
<comment type="pathway">
    <text evidence="1 11">One-carbon metabolism; tetrahydrofolate interconversion.</text>
</comment>
<feature type="binding site" evidence="11">
    <location>
        <begin position="162"/>
        <end position="164"/>
    </location>
    <ligand>
        <name>NADP(+)</name>
        <dbReference type="ChEBI" id="CHEBI:58349"/>
    </ligand>
</feature>
<dbReference type="InterPro" id="IPR020630">
    <property type="entry name" value="THF_DH/CycHdrlase_cat_dom"/>
</dbReference>
<evidence type="ECO:0000256" key="7">
    <source>
        <dbReference type="ARBA" id="ARBA00023002"/>
    </source>
</evidence>
<dbReference type="PRINTS" id="PR00085">
    <property type="entry name" value="THFDHDRGNASE"/>
</dbReference>
<evidence type="ECO:0000256" key="2">
    <source>
        <dbReference type="ARBA" id="ARBA00022563"/>
    </source>
</evidence>
<dbReference type="InterPro" id="IPR020631">
    <property type="entry name" value="THF_DH/CycHdrlase_NAD-bd_dom"/>
</dbReference>
<feature type="binding site" evidence="11">
    <location>
        <position position="228"/>
    </location>
    <ligand>
        <name>NADP(+)</name>
        <dbReference type="ChEBI" id="CHEBI:58349"/>
    </ligand>
</feature>